<dbReference type="RefSeq" id="WP_052631963.1">
    <property type="nucleotide sequence ID" value="NZ_CP011144.1"/>
</dbReference>
<dbReference type="InterPro" id="IPR007344">
    <property type="entry name" value="GrpB/CoaE"/>
</dbReference>
<sequence length="180" mass="19624">MRAVQLQAHDPAWADEARAEALALAGVLDDGLLAVHHIGSTAIPGLPAKPVIDLLAVARTLAVFDRRRGGLEALGYRWRGENGLPGRRYLTREDPGSGRRRVQLHGYAEGAADIVRHLAFRDFLRSDPRAASDYAREKLRCQSLHPDDTGAYSDCKADWIRRTESIALAAMTMAAASQTG</sequence>
<organism evidence="1 2">
    <name type="scientific">Pseudoxanthomonas suwonensis</name>
    <dbReference type="NCBI Taxonomy" id="314722"/>
    <lineage>
        <taxon>Bacteria</taxon>
        <taxon>Pseudomonadati</taxon>
        <taxon>Pseudomonadota</taxon>
        <taxon>Gammaproteobacteria</taxon>
        <taxon>Lysobacterales</taxon>
        <taxon>Lysobacteraceae</taxon>
        <taxon>Pseudoxanthomonas</taxon>
    </lineage>
</organism>
<keyword evidence="2" id="KW-1185">Reference proteome</keyword>
<gene>
    <name evidence="1" type="ORF">WQ53_09660</name>
</gene>
<dbReference type="PANTHER" id="PTHR34822:SF1">
    <property type="entry name" value="GRPB FAMILY PROTEIN"/>
    <property type="match status" value="1"/>
</dbReference>
<evidence type="ECO:0008006" key="3">
    <source>
        <dbReference type="Google" id="ProtNLM"/>
    </source>
</evidence>
<name>A0A0E3Z2K3_9GAMM</name>
<dbReference type="Gene3D" id="3.30.460.10">
    <property type="entry name" value="Beta Polymerase, domain 2"/>
    <property type="match status" value="1"/>
</dbReference>
<dbReference type="PATRIC" id="fig|314722.6.peg.2072"/>
<dbReference type="EMBL" id="CP011144">
    <property type="protein sequence ID" value="AKC86977.1"/>
    <property type="molecule type" value="Genomic_DNA"/>
</dbReference>
<dbReference type="AlphaFoldDB" id="A0A0E3Z2K3"/>
<dbReference type="InterPro" id="IPR043519">
    <property type="entry name" value="NT_sf"/>
</dbReference>
<reference evidence="1 2" key="1">
    <citation type="journal article" date="2015" name="Genome Announc.">
        <title>Complete Genome Sequence of Pseudoxanthomonas suwonensis Strain J1, a Cellulose-Degrading Bacterium Isolated from Leaf- and Wood-Enriched Soil.</title>
        <authorList>
            <person name="Hou L."/>
            <person name="Jiang J."/>
            <person name="Xu Z."/>
            <person name="Zhou Y."/>
            <person name="Leung F.C."/>
        </authorList>
    </citation>
    <scope>NUCLEOTIDE SEQUENCE [LARGE SCALE GENOMIC DNA]</scope>
    <source>
        <strain evidence="1 2">J1</strain>
    </source>
</reference>
<proteinExistence type="predicted"/>
<accession>A0A0E3Z2K3</accession>
<evidence type="ECO:0000313" key="1">
    <source>
        <dbReference type="EMBL" id="AKC86977.1"/>
    </source>
</evidence>
<dbReference type="Pfam" id="PF04229">
    <property type="entry name" value="GrpB"/>
    <property type="match status" value="1"/>
</dbReference>
<dbReference type="KEGG" id="psuw:WQ53_09660"/>
<dbReference type="Proteomes" id="UP000033067">
    <property type="component" value="Chromosome"/>
</dbReference>
<evidence type="ECO:0000313" key="2">
    <source>
        <dbReference type="Proteomes" id="UP000033067"/>
    </source>
</evidence>
<dbReference type="OrthoDB" id="9799092at2"/>
<dbReference type="PANTHER" id="PTHR34822">
    <property type="entry name" value="GRPB DOMAIN PROTEIN (AFU_ORTHOLOGUE AFUA_1G01530)"/>
    <property type="match status" value="1"/>
</dbReference>
<dbReference type="SUPFAM" id="SSF81301">
    <property type="entry name" value="Nucleotidyltransferase"/>
    <property type="match status" value="1"/>
</dbReference>
<protein>
    <recommendedName>
        <fullName evidence="3">GrpB family protein</fullName>
    </recommendedName>
</protein>